<accession>A0A1N7N844</accession>
<dbReference type="PROSITE" id="PS00041">
    <property type="entry name" value="HTH_ARAC_FAMILY_1"/>
    <property type="match status" value="1"/>
</dbReference>
<organism evidence="5 6">
    <name type="scientific">Thalassolituus maritimus</name>
    <dbReference type="NCBI Taxonomy" id="484498"/>
    <lineage>
        <taxon>Bacteria</taxon>
        <taxon>Pseudomonadati</taxon>
        <taxon>Pseudomonadota</taxon>
        <taxon>Gammaproteobacteria</taxon>
        <taxon>Oceanospirillales</taxon>
        <taxon>Oceanospirillaceae</taxon>
        <taxon>Thalassolituus</taxon>
    </lineage>
</organism>
<dbReference type="InterPro" id="IPR018060">
    <property type="entry name" value="HTH_AraC"/>
</dbReference>
<dbReference type="InterPro" id="IPR020449">
    <property type="entry name" value="Tscrpt_reg_AraC-type_HTH"/>
</dbReference>
<keyword evidence="2" id="KW-0238">DNA-binding</keyword>
<dbReference type="PANTHER" id="PTHR47894:SF1">
    <property type="entry name" value="HTH-TYPE TRANSCRIPTIONAL REGULATOR VQSM"/>
    <property type="match status" value="1"/>
</dbReference>
<evidence type="ECO:0000256" key="2">
    <source>
        <dbReference type="ARBA" id="ARBA00023125"/>
    </source>
</evidence>
<dbReference type="OrthoDB" id="5582699at2"/>
<dbReference type="InterPro" id="IPR032687">
    <property type="entry name" value="AraC-type_N"/>
</dbReference>
<evidence type="ECO:0000313" key="5">
    <source>
        <dbReference type="EMBL" id="SIS94502.1"/>
    </source>
</evidence>
<name>A0A1N7N844_9GAMM</name>
<dbReference type="SMART" id="SM00342">
    <property type="entry name" value="HTH_ARAC"/>
    <property type="match status" value="1"/>
</dbReference>
<dbReference type="InterPro" id="IPR018062">
    <property type="entry name" value="HTH_AraC-typ_CS"/>
</dbReference>
<dbReference type="SUPFAM" id="SSF46689">
    <property type="entry name" value="Homeodomain-like"/>
    <property type="match status" value="1"/>
</dbReference>
<dbReference type="InterPro" id="IPR009057">
    <property type="entry name" value="Homeodomain-like_sf"/>
</dbReference>
<dbReference type="GO" id="GO:0003700">
    <property type="term" value="F:DNA-binding transcription factor activity"/>
    <property type="evidence" value="ECO:0007669"/>
    <property type="project" value="InterPro"/>
</dbReference>
<keyword evidence="1" id="KW-0805">Transcription regulation</keyword>
<keyword evidence="6" id="KW-1185">Reference proteome</keyword>
<dbReference type="STRING" id="484498.SAMN05421686_106244"/>
<dbReference type="GO" id="GO:0000976">
    <property type="term" value="F:transcription cis-regulatory region binding"/>
    <property type="evidence" value="ECO:0007669"/>
    <property type="project" value="TreeGrafter"/>
</dbReference>
<dbReference type="PANTHER" id="PTHR47894">
    <property type="entry name" value="HTH-TYPE TRANSCRIPTIONAL REGULATOR GADX"/>
    <property type="match status" value="1"/>
</dbReference>
<dbReference type="AlphaFoldDB" id="A0A1N7N844"/>
<dbReference type="Pfam" id="PF12833">
    <property type="entry name" value="HTH_18"/>
    <property type="match status" value="1"/>
</dbReference>
<dbReference type="Gene3D" id="1.10.10.60">
    <property type="entry name" value="Homeodomain-like"/>
    <property type="match status" value="1"/>
</dbReference>
<dbReference type="Pfam" id="PF12625">
    <property type="entry name" value="Arabinose_bd"/>
    <property type="match status" value="1"/>
</dbReference>
<evidence type="ECO:0000259" key="4">
    <source>
        <dbReference type="PROSITE" id="PS01124"/>
    </source>
</evidence>
<evidence type="ECO:0000313" key="6">
    <source>
        <dbReference type="Proteomes" id="UP000185639"/>
    </source>
</evidence>
<sequence>MASFSIPPAFIDAPLKGVERHGFARDIILSEAGIEAGSFNPDGSLAPESYARLMLTIWRKTNDEAMGLNPEPVVFRTFAMMGRSIITCATLEHAIRRASSFYRLQPHSPQITLEKSEHRARLIISHDTGFDTDHFLSESLLVIWHRFCSWLIGRGIPLLKVECPYAAPGHVSLYDDLFATPVTFNCDSLSLTIPLQAIHAPVVQSATSLEEFLGHSPADILARPNPHESTSAKVRHALMSLASDQMPDLTGMADALSVSGATLRRRLRQEGTTYQTIKDNVRLMEAKRLLAGSELSIADIAVASGFSETSAFTRAFSRWTGDSPANFRRRNSSR</sequence>
<reference evidence="6" key="1">
    <citation type="submission" date="2017-01" db="EMBL/GenBank/DDBJ databases">
        <authorList>
            <person name="Varghese N."/>
            <person name="Submissions S."/>
        </authorList>
    </citation>
    <scope>NUCLEOTIDE SEQUENCE [LARGE SCALE GENOMIC DNA]</scope>
    <source>
        <strain evidence="6">DSM 24913</strain>
    </source>
</reference>
<evidence type="ECO:0000256" key="1">
    <source>
        <dbReference type="ARBA" id="ARBA00023015"/>
    </source>
</evidence>
<protein>
    <submittedName>
        <fullName evidence="5">Transcriptional regulator, AraC family</fullName>
    </submittedName>
</protein>
<dbReference type="PROSITE" id="PS01124">
    <property type="entry name" value="HTH_ARAC_FAMILY_2"/>
    <property type="match status" value="1"/>
</dbReference>
<dbReference type="Proteomes" id="UP000185639">
    <property type="component" value="Unassembled WGS sequence"/>
</dbReference>
<gene>
    <name evidence="5" type="ORF">SAMN05421686_106244</name>
</gene>
<dbReference type="PRINTS" id="PR00032">
    <property type="entry name" value="HTHARAC"/>
</dbReference>
<evidence type="ECO:0000256" key="3">
    <source>
        <dbReference type="ARBA" id="ARBA00023163"/>
    </source>
</evidence>
<dbReference type="EMBL" id="FTOH01000006">
    <property type="protein sequence ID" value="SIS94502.1"/>
    <property type="molecule type" value="Genomic_DNA"/>
</dbReference>
<proteinExistence type="predicted"/>
<feature type="domain" description="HTH araC/xylS-type" evidence="4">
    <location>
        <begin position="232"/>
        <end position="330"/>
    </location>
</feature>
<keyword evidence="3" id="KW-0804">Transcription</keyword>
<dbReference type="GO" id="GO:0005829">
    <property type="term" value="C:cytosol"/>
    <property type="evidence" value="ECO:0007669"/>
    <property type="project" value="TreeGrafter"/>
</dbReference>